<sequence>MTESVNNRHGNGLVLILLALSILAIVWLFTPFIAYLFLSLLICISTFSSFDKLAQKQSKNRAALIMTLVVTVLLILPLGYILLVSGIETTALINRLQSDFQLSEISRITDEIIMGLPLSDSIREFLDSSLRNNLESIAIAIKDFSIVILKSITKLSSQFVFFVIITIFSLYYFYIDGPSFIEKIRKVSPLDNKINDLLLNQFSGLSLTLVGSVFLVALTQGIAFAIGVMIVGLPALFFGVAMALASFIPVLGGVLVWLPISIYLFAIGEPTSAIIIIIFGAIIAGTIIDNFLRPVIIMRLSSSMKHQSPLNHTLITVLSTLAGIIKFGILGLFIGPIIAAMSITIFDIYQIQFGKSK</sequence>
<evidence type="ECO:0000256" key="6">
    <source>
        <dbReference type="SAM" id="Phobius"/>
    </source>
</evidence>
<name>A0A0M3T239_9GAMM</name>
<dbReference type="PANTHER" id="PTHR21716">
    <property type="entry name" value="TRANSMEMBRANE PROTEIN"/>
    <property type="match status" value="1"/>
</dbReference>
<evidence type="ECO:0008006" key="9">
    <source>
        <dbReference type="Google" id="ProtNLM"/>
    </source>
</evidence>
<organism evidence="7 8">
    <name type="scientific">Candidatus Pseudothioglobus singularis PS1</name>
    <dbReference type="NCBI Taxonomy" id="1125411"/>
    <lineage>
        <taxon>Bacteria</taxon>
        <taxon>Pseudomonadati</taxon>
        <taxon>Pseudomonadota</taxon>
        <taxon>Gammaproteobacteria</taxon>
        <taxon>Candidatus Pseudothioglobaceae</taxon>
        <taxon>Candidatus Pseudothioglobus</taxon>
    </lineage>
</organism>
<accession>A0A0M3T239</accession>
<dbReference type="InterPro" id="IPR002549">
    <property type="entry name" value="AI-2E-like"/>
</dbReference>
<feature type="transmembrane region" description="Helical" evidence="6">
    <location>
        <begin position="313"/>
        <end position="346"/>
    </location>
</feature>
<feature type="transmembrane region" description="Helical" evidence="6">
    <location>
        <begin position="273"/>
        <end position="292"/>
    </location>
</feature>
<keyword evidence="3 6" id="KW-0812">Transmembrane</keyword>
<dbReference type="RefSeq" id="WP_053820313.1">
    <property type="nucleotide sequence ID" value="NZ_CP006911.1"/>
</dbReference>
<feature type="transmembrane region" description="Helical" evidence="6">
    <location>
        <begin position="159"/>
        <end position="176"/>
    </location>
</feature>
<dbReference type="PATRIC" id="fig|1125411.7.peg.1146"/>
<dbReference type="Proteomes" id="UP000068905">
    <property type="component" value="Chromosome"/>
</dbReference>
<keyword evidence="4 6" id="KW-1133">Transmembrane helix</keyword>
<dbReference type="KEGG" id="tsn:W908_05815"/>
<keyword evidence="5 6" id="KW-0472">Membrane</keyword>
<dbReference type="STRING" id="1125411.W908_05815"/>
<comment type="subcellular location">
    <subcellularLocation>
        <location evidence="1">Membrane</location>
        <topology evidence="1">Multi-pass membrane protein</topology>
    </subcellularLocation>
</comment>
<dbReference type="Pfam" id="PF01594">
    <property type="entry name" value="AI-2E_transport"/>
    <property type="match status" value="1"/>
</dbReference>
<dbReference type="OrthoDB" id="106838at2"/>
<evidence type="ECO:0000256" key="1">
    <source>
        <dbReference type="ARBA" id="ARBA00004141"/>
    </source>
</evidence>
<reference evidence="7 8" key="1">
    <citation type="journal article" date="2015" name="Genome Announc.">
        <title>Genome Sequence of 'Candidatus Thioglobus singularis' Strain PS1, a Mixotroph from the SUP05 Clade of Marine Gammaproteobacteria.</title>
        <authorList>
            <person name="Marshall K.T."/>
            <person name="Morris R.M."/>
        </authorList>
    </citation>
    <scope>NUCLEOTIDE SEQUENCE [LARGE SCALE GENOMIC DNA]</scope>
    <source>
        <strain evidence="7 8">PS1</strain>
    </source>
</reference>
<dbReference type="PANTHER" id="PTHR21716:SF4">
    <property type="entry name" value="TRANSMEMBRANE PROTEIN 245"/>
    <property type="match status" value="1"/>
</dbReference>
<dbReference type="AlphaFoldDB" id="A0A0M3T239"/>
<evidence type="ECO:0000256" key="3">
    <source>
        <dbReference type="ARBA" id="ARBA00022692"/>
    </source>
</evidence>
<evidence type="ECO:0000256" key="2">
    <source>
        <dbReference type="ARBA" id="ARBA00009773"/>
    </source>
</evidence>
<evidence type="ECO:0000256" key="5">
    <source>
        <dbReference type="ARBA" id="ARBA00023136"/>
    </source>
</evidence>
<evidence type="ECO:0000313" key="7">
    <source>
        <dbReference type="EMBL" id="ALE02095.1"/>
    </source>
</evidence>
<proteinExistence type="inferred from homology"/>
<feature type="transmembrane region" description="Helical" evidence="6">
    <location>
        <begin position="247"/>
        <end position="267"/>
    </location>
</feature>
<keyword evidence="8" id="KW-1185">Reference proteome</keyword>
<feature type="transmembrane region" description="Helical" evidence="6">
    <location>
        <begin position="12"/>
        <end position="28"/>
    </location>
</feature>
<dbReference type="EMBL" id="CP006911">
    <property type="protein sequence ID" value="ALE02095.1"/>
    <property type="molecule type" value="Genomic_DNA"/>
</dbReference>
<feature type="transmembrane region" description="Helical" evidence="6">
    <location>
        <begin position="62"/>
        <end position="83"/>
    </location>
</feature>
<evidence type="ECO:0000313" key="8">
    <source>
        <dbReference type="Proteomes" id="UP000068905"/>
    </source>
</evidence>
<protein>
    <recommendedName>
        <fullName evidence="9">Permease</fullName>
    </recommendedName>
</protein>
<comment type="similarity">
    <text evidence="2">Belongs to the autoinducer-2 exporter (AI-2E) (TC 2.A.86) family.</text>
</comment>
<dbReference type="GO" id="GO:0016020">
    <property type="term" value="C:membrane"/>
    <property type="evidence" value="ECO:0007669"/>
    <property type="project" value="UniProtKB-SubCell"/>
</dbReference>
<evidence type="ECO:0000256" key="4">
    <source>
        <dbReference type="ARBA" id="ARBA00022989"/>
    </source>
</evidence>
<gene>
    <name evidence="7" type="ORF">W908_05815</name>
</gene>